<feature type="compositionally biased region" description="Polar residues" evidence="1">
    <location>
        <begin position="12"/>
        <end position="26"/>
    </location>
</feature>
<evidence type="ECO:0000313" key="2">
    <source>
        <dbReference type="EMBL" id="KAL2628524.1"/>
    </source>
</evidence>
<feature type="compositionally biased region" description="Polar residues" evidence="1">
    <location>
        <begin position="38"/>
        <end position="53"/>
    </location>
</feature>
<gene>
    <name evidence="2" type="ORF">R1flu_013210</name>
</gene>
<evidence type="ECO:0000313" key="3">
    <source>
        <dbReference type="Proteomes" id="UP001605036"/>
    </source>
</evidence>
<reference evidence="2 3" key="1">
    <citation type="submission" date="2024-09" db="EMBL/GenBank/DDBJ databases">
        <title>Chromosome-scale assembly of Riccia fluitans.</title>
        <authorList>
            <person name="Paukszto L."/>
            <person name="Sawicki J."/>
            <person name="Karawczyk K."/>
            <person name="Piernik-Szablinska J."/>
            <person name="Szczecinska M."/>
            <person name="Mazdziarz M."/>
        </authorList>
    </citation>
    <scope>NUCLEOTIDE SEQUENCE [LARGE SCALE GENOMIC DNA]</scope>
    <source>
        <strain evidence="2">Rf_01</strain>
        <tissue evidence="2">Aerial parts of the thallus</tissue>
    </source>
</reference>
<accession>A0ABD1YG64</accession>
<dbReference type="EMBL" id="JBHFFA010000004">
    <property type="protein sequence ID" value="KAL2628524.1"/>
    <property type="molecule type" value="Genomic_DNA"/>
</dbReference>
<protein>
    <submittedName>
        <fullName evidence="2">Uncharacterized protein</fullName>
    </submittedName>
</protein>
<feature type="region of interest" description="Disordered" evidence="1">
    <location>
        <begin position="1"/>
        <end position="64"/>
    </location>
</feature>
<proteinExistence type="predicted"/>
<dbReference type="AlphaFoldDB" id="A0ABD1YG64"/>
<sequence length="101" mass="11560">MPPSEIERQNHTVEYNPNESQDQHQANTKRSREHRNIENGTEESNGAHGNNGNEWDEQAANKPPLPLTWQEEFAIDPFPATTHYVSIFLLCGMMKKNTPTD</sequence>
<organism evidence="2 3">
    <name type="scientific">Riccia fluitans</name>
    <dbReference type="NCBI Taxonomy" id="41844"/>
    <lineage>
        <taxon>Eukaryota</taxon>
        <taxon>Viridiplantae</taxon>
        <taxon>Streptophyta</taxon>
        <taxon>Embryophyta</taxon>
        <taxon>Marchantiophyta</taxon>
        <taxon>Marchantiopsida</taxon>
        <taxon>Marchantiidae</taxon>
        <taxon>Marchantiales</taxon>
        <taxon>Ricciaceae</taxon>
        <taxon>Riccia</taxon>
    </lineage>
</organism>
<evidence type="ECO:0000256" key="1">
    <source>
        <dbReference type="SAM" id="MobiDB-lite"/>
    </source>
</evidence>
<comment type="caution">
    <text evidence="2">The sequence shown here is derived from an EMBL/GenBank/DDBJ whole genome shotgun (WGS) entry which is preliminary data.</text>
</comment>
<dbReference type="Proteomes" id="UP001605036">
    <property type="component" value="Unassembled WGS sequence"/>
</dbReference>
<feature type="compositionally biased region" description="Basic and acidic residues" evidence="1">
    <location>
        <begin position="1"/>
        <end position="11"/>
    </location>
</feature>
<name>A0ABD1YG64_9MARC</name>
<keyword evidence="3" id="KW-1185">Reference proteome</keyword>